<evidence type="ECO:0000259" key="15">
    <source>
        <dbReference type="PROSITE" id="PS50109"/>
    </source>
</evidence>
<evidence type="ECO:0000313" key="17">
    <source>
        <dbReference type="Proteomes" id="UP001165524"/>
    </source>
</evidence>
<dbReference type="SUPFAM" id="SSF55785">
    <property type="entry name" value="PYP-like sensor domain (PAS domain)"/>
    <property type="match status" value="1"/>
</dbReference>
<evidence type="ECO:0000256" key="13">
    <source>
        <dbReference type="ARBA" id="ARBA00042313"/>
    </source>
</evidence>
<comment type="caution">
    <text evidence="16">The sequence shown here is derived from an EMBL/GenBank/DDBJ whole genome shotgun (WGS) entry which is preliminary data.</text>
</comment>
<evidence type="ECO:0000256" key="2">
    <source>
        <dbReference type="ARBA" id="ARBA00012438"/>
    </source>
</evidence>
<keyword evidence="10" id="KW-0535">Nitrogen fixation</keyword>
<evidence type="ECO:0000256" key="12">
    <source>
        <dbReference type="ARBA" id="ARBA00039567"/>
    </source>
</evidence>
<dbReference type="CDD" id="cd00130">
    <property type="entry name" value="PAS"/>
    <property type="match status" value="1"/>
</dbReference>
<dbReference type="Proteomes" id="UP001165524">
    <property type="component" value="Unassembled WGS sequence"/>
</dbReference>
<comment type="function">
    <text evidence="11">Member of the two-component regulatory system NtrB/NtrC, which controls expression of the nitrogen-regulated (ntr) genes in response to nitrogen limitation. Under conditions of nitrogen limitation, NtrB autophosphorylates and transfers the phosphoryl group to NtrC. In the presence of nitrogen, acts as a phosphatase that dephosphorylates and inactivates NtrC.</text>
</comment>
<dbReference type="InterPro" id="IPR036097">
    <property type="entry name" value="HisK_dim/P_sf"/>
</dbReference>
<evidence type="ECO:0000256" key="6">
    <source>
        <dbReference type="ARBA" id="ARBA00022777"/>
    </source>
</evidence>
<dbReference type="InterPro" id="IPR013767">
    <property type="entry name" value="PAS_fold"/>
</dbReference>
<dbReference type="EC" id="2.7.13.3" evidence="2"/>
<evidence type="ECO:0000256" key="1">
    <source>
        <dbReference type="ARBA" id="ARBA00000085"/>
    </source>
</evidence>
<dbReference type="Pfam" id="PF00989">
    <property type="entry name" value="PAS"/>
    <property type="match status" value="1"/>
</dbReference>
<sequence length="372" mass="41329">MAITTYTDDSLHKRLLDHLGTAVLLLDHVLIPRYLNPAAEVLLAASAQRVLGQPLPEGFFSDPEARAALARCAEEGHSFTRREARLEIMPGHSVTVDYSVTQLAEPGRAPALLLELQPLDRMLRIAREEAFTHAHQATRALVRGVAHEIKNPLGGIRGAAQLLERALPAAELTEYTRVIIDEADRLRALADRLLGPRRAPQFRLLNVHECLEYVRQLILAEHPHSVRLRRDYDTSLPELPADRDQLIQVILNLARNAVQALTEVSVPAPEVIFRTRILRQFTIGAQRHRLVLRIDIEDNGPGIPEPLRETLFYPMVSGRAQGTGLGLSIAQAIVSQHQGMMVCDSREGRTVFSLLLPFEQHAAGTEGESAWA</sequence>
<evidence type="ECO:0000313" key="16">
    <source>
        <dbReference type="EMBL" id="MCK0537163.1"/>
    </source>
</evidence>
<dbReference type="PROSITE" id="PS50109">
    <property type="entry name" value="HIS_KIN"/>
    <property type="match status" value="1"/>
</dbReference>
<dbReference type="InterPro" id="IPR036890">
    <property type="entry name" value="HATPase_C_sf"/>
</dbReference>
<evidence type="ECO:0000256" key="8">
    <source>
        <dbReference type="ARBA" id="ARBA00022840"/>
    </source>
</evidence>
<dbReference type="Gene3D" id="3.30.565.10">
    <property type="entry name" value="Histidine kinase-like ATPase, C-terminal domain"/>
    <property type="match status" value="1"/>
</dbReference>
<dbReference type="SUPFAM" id="SSF47384">
    <property type="entry name" value="Homodimeric domain of signal transducing histidine kinase"/>
    <property type="match status" value="1"/>
</dbReference>
<dbReference type="Gene3D" id="1.10.287.130">
    <property type="match status" value="1"/>
</dbReference>
<dbReference type="SMART" id="SM00387">
    <property type="entry name" value="HATPase_c"/>
    <property type="match status" value="1"/>
</dbReference>
<evidence type="ECO:0000256" key="11">
    <source>
        <dbReference type="ARBA" id="ARBA00037696"/>
    </source>
</evidence>
<evidence type="ECO:0000256" key="7">
    <source>
        <dbReference type="ARBA" id="ARBA00022801"/>
    </source>
</evidence>
<dbReference type="NCBIfam" id="NF008293">
    <property type="entry name" value="PRK11073.1"/>
    <property type="match status" value="1"/>
</dbReference>
<dbReference type="InterPro" id="IPR000014">
    <property type="entry name" value="PAS"/>
</dbReference>
<gene>
    <name evidence="16" type="primary">glnL</name>
    <name evidence="16" type="ORF">MU846_05515</name>
</gene>
<dbReference type="Pfam" id="PF00512">
    <property type="entry name" value="HisKA"/>
    <property type="match status" value="1"/>
</dbReference>
<dbReference type="Gene3D" id="3.30.450.20">
    <property type="entry name" value="PAS domain"/>
    <property type="match status" value="1"/>
</dbReference>
<feature type="domain" description="Histidine kinase" evidence="15">
    <location>
        <begin position="144"/>
        <end position="360"/>
    </location>
</feature>
<protein>
    <recommendedName>
        <fullName evidence="12">Sensory histidine kinase/phosphatase NtrB</fullName>
        <ecNumber evidence="2">2.7.13.3</ecNumber>
    </recommendedName>
    <alternativeName>
        <fullName evidence="13">Nitrogen regulation protein NR(II)</fullName>
    </alternativeName>
    <alternativeName>
        <fullName evidence="14">Nitrogen regulator II</fullName>
    </alternativeName>
</protein>
<keyword evidence="6" id="KW-0418">Kinase</keyword>
<dbReference type="SMART" id="SM00388">
    <property type="entry name" value="HisKA"/>
    <property type="match status" value="1"/>
</dbReference>
<evidence type="ECO:0000256" key="14">
    <source>
        <dbReference type="ARBA" id="ARBA00043094"/>
    </source>
</evidence>
<dbReference type="SUPFAM" id="SSF55874">
    <property type="entry name" value="ATPase domain of HSP90 chaperone/DNA topoisomerase II/histidine kinase"/>
    <property type="match status" value="1"/>
</dbReference>
<keyword evidence="17" id="KW-1185">Reference proteome</keyword>
<name>A0ABT0E5R1_9GAMM</name>
<dbReference type="CDD" id="cd00082">
    <property type="entry name" value="HisKA"/>
    <property type="match status" value="1"/>
</dbReference>
<keyword evidence="4" id="KW-0808">Transferase</keyword>
<keyword evidence="7" id="KW-0378">Hydrolase</keyword>
<keyword evidence="5" id="KW-0547">Nucleotide-binding</keyword>
<keyword evidence="3" id="KW-0597">Phosphoprotein</keyword>
<dbReference type="InterPro" id="IPR003661">
    <property type="entry name" value="HisK_dim/P_dom"/>
</dbReference>
<dbReference type="InterPro" id="IPR035965">
    <property type="entry name" value="PAS-like_dom_sf"/>
</dbReference>
<evidence type="ECO:0000256" key="10">
    <source>
        <dbReference type="ARBA" id="ARBA00023231"/>
    </source>
</evidence>
<dbReference type="Pfam" id="PF02518">
    <property type="entry name" value="HATPase_c"/>
    <property type="match status" value="1"/>
</dbReference>
<dbReference type="InterPro" id="IPR005467">
    <property type="entry name" value="His_kinase_dom"/>
</dbReference>
<proteinExistence type="predicted"/>
<comment type="catalytic activity">
    <reaction evidence="1">
        <text>ATP + protein L-histidine = ADP + protein N-phospho-L-histidine.</text>
        <dbReference type="EC" id="2.7.13.3"/>
    </reaction>
</comment>
<reference evidence="16" key="1">
    <citation type="submission" date="2022-04" db="EMBL/GenBank/DDBJ databases">
        <title>Alcanivorax sp. CY1518 draft genome sequence.</title>
        <authorList>
            <person name="Zhao G."/>
            <person name="An M."/>
        </authorList>
    </citation>
    <scope>NUCLEOTIDE SEQUENCE</scope>
    <source>
        <strain evidence="16">CY1518</strain>
    </source>
</reference>
<dbReference type="PANTHER" id="PTHR43065:SF16">
    <property type="entry name" value="SENSORY HISTIDINE KINASE_PHOSPHATASE NTRB"/>
    <property type="match status" value="1"/>
</dbReference>
<dbReference type="EMBL" id="JALKII010000002">
    <property type="protein sequence ID" value="MCK0537163.1"/>
    <property type="molecule type" value="Genomic_DNA"/>
</dbReference>
<organism evidence="16 17">
    <name type="scientific">Alcanivorax quisquiliarum</name>
    <dbReference type="NCBI Taxonomy" id="2933565"/>
    <lineage>
        <taxon>Bacteria</taxon>
        <taxon>Pseudomonadati</taxon>
        <taxon>Pseudomonadota</taxon>
        <taxon>Gammaproteobacteria</taxon>
        <taxon>Oceanospirillales</taxon>
        <taxon>Alcanivoracaceae</taxon>
        <taxon>Alcanivorax</taxon>
    </lineage>
</organism>
<keyword evidence="8" id="KW-0067">ATP-binding</keyword>
<evidence type="ECO:0000256" key="4">
    <source>
        <dbReference type="ARBA" id="ARBA00022679"/>
    </source>
</evidence>
<evidence type="ECO:0000256" key="9">
    <source>
        <dbReference type="ARBA" id="ARBA00023012"/>
    </source>
</evidence>
<dbReference type="InterPro" id="IPR003594">
    <property type="entry name" value="HATPase_dom"/>
</dbReference>
<dbReference type="RefSeq" id="WP_246949933.1">
    <property type="nucleotide sequence ID" value="NZ_JALKII010000002.1"/>
</dbReference>
<evidence type="ECO:0000256" key="3">
    <source>
        <dbReference type="ARBA" id="ARBA00022553"/>
    </source>
</evidence>
<dbReference type="PRINTS" id="PR00344">
    <property type="entry name" value="BCTRLSENSOR"/>
</dbReference>
<dbReference type="InterPro" id="IPR004358">
    <property type="entry name" value="Sig_transdc_His_kin-like_C"/>
</dbReference>
<dbReference type="PANTHER" id="PTHR43065">
    <property type="entry name" value="SENSOR HISTIDINE KINASE"/>
    <property type="match status" value="1"/>
</dbReference>
<keyword evidence="9" id="KW-0902">Two-component regulatory system</keyword>
<accession>A0ABT0E5R1</accession>
<evidence type="ECO:0000256" key="5">
    <source>
        <dbReference type="ARBA" id="ARBA00022741"/>
    </source>
</evidence>